<keyword evidence="6" id="KW-1185">Reference proteome</keyword>
<keyword evidence="2" id="KW-0805">Transcription regulation</keyword>
<name>A0A239K5H0_9FIRM</name>
<keyword evidence="3" id="KW-0238">DNA-binding</keyword>
<evidence type="ECO:0000256" key="2">
    <source>
        <dbReference type="ARBA" id="ARBA00023015"/>
    </source>
</evidence>
<protein>
    <submittedName>
        <fullName evidence="5">Predicted transcriptional regulator</fullName>
    </submittedName>
</protein>
<dbReference type="InterPro" id="IPR036388">
    <property type="entry name" value="WH-like_DNA-bd_sf"/>
</dbReference>
<evidence type="ECO:0000256" key="3">
    <source>
        <dbReference type="ARBA" id="ARBA00023125"/>
    </source>
</evidence>
<evidence type="ECO:0000256" key="1">
    <source>
        <dbReference type="ARBA" id="ARBA00011046"/>
    </source>
</evidence>
<dbReference type="OrthoDB" id="9795583at2"/>
<evidence type="ECO:0000256" key="4">
    <source>
        <dbReference type="ARBA" id="ARBA00023163"/>
    </source>
</evidence>
<accession>A0A239K5H0</accession>
<keyword evidence="4" id="KW-0804">Transcription</keyword>
<dbReference type="EMBL" id="FZOJ01000042">
    <property type="protein sequence ID" value="SNT12384.1"/>
    <property type="molecule type" value="Genomic_DNA"/>
</dbReference>
<dbReference type="SUPFAM" id="SSF46785">
    <property type="entry name" value="Winged helix' DNA-binding domain"/>
    <property type="match status" value="1"/>
</dbReference>
<dbReference type="InterPro" id="IPR005650">
    <property type="entry name" value="BlaI_family"/>
</dbReference>
<dbReference type="GO" id="GO:0045892">
    <property type="term" value="P:negative regulation of DNA-templated transcription"/>
    <property type="evidence" value="ECO:0007669"/>
    <property type="project" value="InterPro"/>
</dbReference>
<dbReference type="Gene3D" id="1.10.10.10">
    <property type="entry name" value="Winged helix-like DNA-binding domain superfamily/Winged helix DNA-binding domain"/>
    <property type="match status" value="1"/>
</dbReference>
<comment type="similarity">
    <text evidence="1">Belongs to the BlaI transcriptional regulatory family.</text>
</comment>
<dbReference type="RefSeq" id="WP_089285214.1">
    <property type="nucleotide sequence ID" value="NZ_FZOJ01000042.1"/>
</dbReference>
<dbReference type="Pfam" id="PF03965">
    <property type="entry name" value="Penicillinase_R"/>
    <property type="match status" value="1"/>
</dbReference>
<dbReference type="AlphaFoldDB" id="A0A239K5H0"/>
<dbReference type="PIRSF" id="PIRSF019455">
    <property type="entry name" value="CopR_AtkY"/>
    <property type="match status" value="1"/>
</dbReference>
<organism evidence="5 6">
    <name type="scientific">Anaerovirgula multivorans</name>
    <dbReference type="NCBI Taxonomy" id="312168"/>
    <lineage>
        <taxon>Bacteria</taxon>
        <taxon>Bacillati</taxon>
        <taxon>Bacillota</taxon>
        <taxon>Clostridia</taxon>
        <taxon>Peptostreptococcales</taxon>
        <taxon>Natronincolaceae</taxon>
        <taxon>Anaerovirgula</taxon>
    </lineage>
</organism>
<evidence type="ECO:0000313" key="5">
    <source>
        <dbReference type="EMBL" id="SNT12384.1"/>
    </source>
</evidence>
<sequence length="123" mass="14298">MTKAQKISEAEMEVMQVIWRYDDGVTSAEILQQLNKEKSWKPTTVFTFLSRLVEKGVLKAEKRGKSNQYIPLMSENEYRCFEAKSFLNTTYKGSIKSFIAALYEGEGISKEEIEELKNWLSKR</sequence>
<gene>
    <name evidence="5" type="ORF">SAMN05446037_104216</name>
</gene>
<reference evidence="6" key="1">
    <citation type="submission" date="2017-06" db="EMBL/GenBank/DDBJ databases">
        <authorList>
            <person name="Varghese N."/>
            <person name="Submissions S."/>
        </authorList>
    </citation>
    <scope>NUCLEOTIDE SEQUENCE [LARGE SCALE GENOMIC DNA]</scope>
    <source>
        <strain evidence="6">SCA</strain>
    </source>
</reference>
<proteinExistence type="inferred from homology"/>
<dbReference type="Gene3D" id="1.10.4040.10">
    <property type="entry name" value="Penicillinase repressor domain"/>
    <property type="match status" value="1"/>
</dbReference>
<dbReference type="GO" id="GO:0003677">
    <property type="term" value="F:DNA binding"/>
    <property type="evidence" value="ECO:0007669"/>
    <property type="project" value="UniProtKB-KW"/>
</dbReference>
<evidence type="ECO:0000313" key="6">
    <source>
        <dbReference type="Proteomes" id="UP000198304"/>
    </source>
</evidence>
<dbReference type="InterPro" id="IPR036390">
    <property type="entry name" value="WH_DNA-bd_sf"/>
</dbReference>
<dbReference type="Proteomes" id="UP000198304">
    <property type="component" value="Unassembled WGS sequence"/>
</dbReference>